<comment type="caution">
    <text evidence="11">The sequence shown here is derived from an EMBL/GenBank/DDBJ whole genome shotgun (WGS) entry which is preliminary data.</text>
</comment>
<evidence type="ECO:0000256" key="7">
    <source>
        <dbReference type="PIRSR" id="PIRSR628651-50"/>
    </source>
</evidence>
<dbReference type="GO" id="GO:0005634">
    <property type="term" value="C:nucleus"/>
    <property type="evidence" value="ECO:0007669"/>
    <property type="project" value="UniProtKB-SubCell"/>
</dbReference>
<feature type="domain" description="Zinc finger PHD-type" evidence="10">
    <location>
        <begin position="211"/>
        <end position="258"/>
    </location>
</feature>
<feature type="site" description="Histone H3K4me3 binding" evidence="7">
    <location>
        <position position="211"/>
    </location>
</feature>
<feature type="binding site" evidence="8">
    <location>
        <position position="230"/>
    </location>
    <ligand>
        <name>Zn(2+)</name>
        <dbReference type="ChEBI" id="CHEBI:29105"/>
        <label>2</label>
    </ligand>
</feature>
<evidence type="ECO:0000256" key="3">
    <source>
        <dbReference type="ARBA" id="ARBA00022723"/>
    </source>
</evidence>
<dbReference type="InterPro" id="IPR013083">
    <property type="entry name" value="Znf_RING/FYVE/PHD"/>
</dbReference>
<dbReference type="InterPro" id="IPR011011">
    <property type="entry name" value="Znf_FYVE_PHD"/>
</dbReference>
<dbReference type="CDD" id="cd15505">
    <property type="entry name" value="PHD_ING"/>
    <property type="match status" value="1"/>
</dbReference>
<dbReference type="AlphaFoldDB" id="A0A9P8T2M1"/>
<evidence type="ECO:0000313" key="11">
    <source>
        <dbReference type="EMBL" id="KAH3663811.1"/>
    </source>
</evidence>
<feature type="site" description="Histone H3K4me3 binding" evidence="7">
    <location>
        <position position="234"/>
    </location>
</feature>
<feature type="binding site" evidence="8">
    <location>
        <position position="253"/>
    </location>
    <ligand>
        <name>Zn(2+)</name>
        <dbReference type="ChEBI" id="CHEBI:29105"/>
        <label>2</label>
    </ligand>
</feature>
<dbReference type="GO" id="GO:0008270">
    <property type="term" value="F:zinc ion binding"/>
    <property type="evidence" value="ECO:0007669"/>
    <property type="project" value="UniProtKB-KW"/>
</dbReference>
<evidence type="ECO:0000256" key="5">
    <source>
        <dbReference type="ARBA" id="ARBA00022833"/>
    </source>
</evidence>
<keyword evidence="4" id="KW-0863">Zinc-finger</keyword>
<feature type="binding site" evidence="8">
    <location>
        <position position="257"/>
    </location>
    <ligand>
        <name>Zn(2+)</name>
        <dbReference type="ChEBI" id="CHEBI:29105"/>
        <label>2</label>
    </ligand>
</feature>
<feature type="binding site" evidence="8">
    <location>
        <position position="212"/>
    </location>
    <ligand>
        <name>Zn(2+)</name>
        <dbReference type="ChEBI" id="CHEBI:29105"/>
        <label>1</label>
    </ligand>
</feature>
<dbReference type="OrthoDB" id="3997582at2759"/>
<keyword evidence="3 8" id="KW-0479">Metal-binding</keyword>
<protein>
    <recommendedName>
        <fullName evidence="10">Zinc finger PHD-type domain-containing protein</fullName>
    </recommendedName>
</protein>
<dbReference type="PANTHER" id="PTHR10333:SF94">
    <property type="entry name" value="FINGER DOMAIN PROTEIN, PUTATIVE (AFU_ORTHOLOGUE AFUA_3G11940)-RELATED"/>
    <property type="match status" value="1"/>
</dbReference>
<feature type="binding site" evidence="8">
    <location>
        <position position="236"/>
    </location>
    <ligand>
        <name>Zn(2+)</name>
        <dbReference type="ChEBI" id="CHEBI:29105"/>
        <label>1</label>
    </ligand>
</feature>
<dbReference type="SMART" id="SM00249">
    <property type="entry name" value="PHD"/>
    <property type="match status" value="1"/>
</dbReference>
<dbReference type="GO" id="GO:0004402">
    <property type="term" value="F:histone acetyltransferase activity"/>
    <property type="evidence" value="ECO:0007669"/>
    <property type="project" value="TreeGrafter"/>
</dbReference>
<dbReference type="GO" id="GO:0006355">
    <property type="term" value="P:regulation of DNA-templated transcription"/>
    <property type="evidence" value="ECO:0007669"/>
    <property type="project" value="TreeGrafter"/>
</dbReference>
<dbReference type="RefSeq" id="XP_046060147.1">
    <property type="nucleotide sequence ID" value="XM_046206375.1"/>
</dbReference>
<gene>
    <name evidence="11" type="ORF">OGAPHI_005214</name>
</gene>
<dbReference type="Gene3D" id="3.30.40.10">
    <property type="entry name" value="Zinc/RING finger domain, C3HC4 (zinc finger)"/>
    <property type="match status" value="1"/>
</dbReference>
<feature type="region of interest" description="Disordered" evidence="9">
    <location>
        <begin position="168"/>
        <end position="207"/>
    </location>
</feature>
<keyword evidence="6" id="KW-0539">Nucleus</keyword>
<dbReference type="GeneID" id="70237178"/>
<feature type="site" description="Histone H3K4me3 binding" evidence="7">
    <location>
        <position position="226"/>
    </location>
</feature>
<evidence type="ECO:0000256" key="6">
    <source>
        <dbReference type="ARBA" id="ARBA00023242"/>
    </source>
</evidence>
<proteinExistence type="inferred from homology"/>
<dbReference type="GO" id="GO:0000123">
    <property type="term" value="C:histone acetyltransferase complex"/>
    <property type="evidence" value="ECO:0007669"/>
    <property type="project" value="TreeGrafter"/>
</dbReference>
<reference evidence="11" key="2">
    <citation type="submission" date="2021-01" db="EMBL/GenBank/DDBJ databases">
        <authorList>
            <person name="Schikora-Tamarit M.A."/>
        </authorList>
    </citation>
    <scope>NUCLEOTIDE SEQUENCE</scope>
    <source>
        <strain evidence="11">CBS6075</strain>
    </source>
</reference>
<evidence type="ECO:0000256" key="2">
    <source>
        <dbReference type="ARBA" id="ARBA00010210"/>
    </source>
</evidence>
<evidence type="ECO:0000256" key="8">
    <source>
        <dbReference type="PIRSR" id="PIRSR628651-51"/>
    </source>
</evidence>
<sequence length="275" mass="31648">MSLDALASTVVNANNAFISFLDHLPCDIVRSLWLTQSLSLKNDGLRTQLDALLKSQKPGKIKKTDVLRQIATLKRQLVRNSAELIAQARYLSHILANHHSRVLNEIQLMDLLKCSRNPPDTRTWSKFTEFKKRFVFSAQDDSDHEDEDPLAQRKPTIPIKIKKLVPVEKVEQREQTQPAQPAHKKRKRRIVESDTEGSPTPADPTPPEEVYCFCRGPSMGKMIACDNSSCPIEWFHYKCVGLYTEPTTSRWFCSPDCEQKYKVRAARKRRRRKGY</sequence>
<dbReference type="SUPFAM" id="SSF57903">
    <property type="entry name" value="FYVE/PHD zinc finger"/>
    <property type="match status" value="1"/>
</dbReference>
<evidence type="ECO:0000256" key="9">
    <source>
        <dbReference type="SAM" id="MobiDB-lite"/>
    </source>
</evidence>
<comment type="subcellular location">
    <subcellularLocation>
        <location evidence="1">Nucleus</location>
    </subcellularLocation>
</comment>
<comment type="similarity">
    <text evidence="2">Belongs to the ING family.</text>
</comment>
<feature type="binding site" evidence="8">
    <location>
        <position position="214"/>
    </location>
    <ligand>
        <name>Zn(2+)</name>
        <dbReference type="ChEBI" id="CHEBI:29105"/>
        <label>1</label>
    </ligand>
</feature>
<dbReference type="InterPro" id="IPR028651">
    <property type="entry name" value="ING_fam"/>
</dbReference>
<feature type="binding site" evidence="8">
    <location>
        <position position="239"/>
    </location>
    <ligand>
        <name>Zn(2+)</name>
        <dbReference type="ChEBI" id="CHEBI:29105"/>
        <label>1</label>
    </ligand>
</feature>
<evidence type="ECO:0000313" key="12">
    <source>
        <dbReference type="Proteomes" id="UP000769157"/>
    </source>
</evidence>
<dbReference type="InterPro" id="IPR001965">
    <property type="entry name" value="Znf_PHD"/>
</dbReference>
<keyword evidence="12" id="KW-1185">Reference proteome</keyword>
<evidence type="ECO:0000256" key="1">
    <source>
        <dbReference type="ARBA" id="ARBA00004123"/>
    </source>
</evidence>
<name>A0A9P8T2M1_9ASCO</name>
<feature type="site" description="Histone H3K4me3 binding" evidence="7">
    <location>
        <position position="222"/>
    </location>
</feature>
<evidence type="ECO:0000256" key="4">
    <source>
        <dbReference type="ARBA" id="ARBA00022771"/>
    </source>
</evidence>
<reference evidence="11" key="1">
    <citation type="journal article" date="2021" name="Open Biol.">
        <title>Shared evolutionary footprints suggest mitochondrial oxidative damage underlies multiple complex I losses in fungi.</title>
        <authorList>
            <person name="Schikora-Tamarit M.A."/>
            <person name="Marcet-Houben M."/>
            <person name="Nosek J."/>
            <person name="Gabaldon T."/>
        </authorList>
    </citation>
    <scope>NUCLEOTIDE SEQUENCE</scope>
    <source>
        <strain evidence="11">CBS6075</strain>
    </source>
</reference>
<keyword evidence="5 8" id="KW-0862">Zinc</keyword>
<feature type="binding site" evidence="8">
    <location>
        <position position="225"/>
    </location>
    <ligand>
        <name>Zn(2+)</name>
        <dbReference type="ChEBI" id="CHEBI:29105"/>
        <label>2</label>
    </ligand>
</feature>
<dbReference type="PANTHER" id="PTHR10333">
    <property type="entry name" value="INHIBITOR OF GROWTH PROTEIN"/>
    <property type="match status" value="1"/>
</dbReference>
<evidence type="ECO:0000259" key="10">
    <source>
        <dbReference type="SMART" id="SM00249"/>
    </source>
</evidence>
<dbReference type="Proteomes" id="UP000769157">
    <property type="component" value="Unassembled WGS sequence"/>
</dbReference>
<accession>A0A9P8T2M1</accession>
<dbReference type="EMBL" id="JAEUBE010000366">
    <property type="protein sequence ID" value="KAH3663811.1"/>
    <property type="molecule type" value="Genomic_DNA"/>
</dbReference>
<organism evidence="11 12">
    <name type="scientific">Ogataea philodendri</name>
    <dbReference type="NCBI Taxonomy" id="1378263"/>
    <lineage>
        <taxon>Eukaryota</taxon>
        <taxon>Fungi</taxon>
        <taxon>Dikarya</taxon>
        <taxon>Ascomycota</taxon>
        <taxon>Saccharomycotina</taxon>
        <taxon>Pichiomycetes</taxon>
        <taxon>Pichiales</taxon>
        <taxon>Pichiaceae</taxon>
        <taxon>Ogataea</taxon>
    </lineage>
</organism>